<dbReference type="AlphaFoldDB" id="A0A4R6ASA0"/>
<evidence type="ECO:0000256" key="1">
    <source>
        <dbReference type="SAM" id="MobiDB-lite"/>
    </source>
</evidence>
<dbReference type="Pfam" id="PF08448">
    <property type="entry name" value="PAS_4"/>
    <property type="match status" value="1"/>
</dbReference>
<reference evidence="3 4" key="1">
    <citation type="submission" date="2019-03" db="EMBL/GenBank/DDBJ databases">
        <title>Rhodobacteraceae bacterium SM1902, a new member of the family Rhodobacteraceae isolated from Yantai.</title>
        <authorList>
            <person name="Sun Y."/>
        </authorList>
    </citation>
    <scope>NUCLEOTIDE SEQUENCE [LARGE SCALE GENOMIC DNA]</scope>
    <source>
        <strain evidence="3 4">SM1902</strain>
    </source>
</reference>
<feature type="region of interest" description="Disordered" evidence="1">
    <location>
        <begin position="376"/>
        <end position="395"/>
    </location>
</feature>
<dbReference type="SUPFAM" id="SSF55785">
    <property type="entry name" value="PYP-like sensor domain (PAS domain)"/>
    <property type="match status" value="1"/>
</dbReference>
<comment type="caution">
    <text evidence="3">The sequence shown here is derived from an EMBL/GenBank/DDBJ whole genome shotgun (WGS) entry which is preliminary data.</text>
</comment>
<evidence type="ECO:0000313" key="4">
    <source>
        <dbReference type="Proteomes" id="UP000294562"/>
    </source>
</evidence>
<dbReference type="Proteomes" id="UP000294562">
    <property type="component" value="Unassembled WGS sequence"/>
</dbReference>
<dbReference type="EMBL" id="SMZO01000060">
    <property type="protein sequence ID" value="TDL84683.1"/>
    <property type="molecule type" value="Genomic_DNA"/>
</dbReference>
<dbReference type="PROSITE" id="PS50113">
    <property type="entry name" value="PAC"/>
    <property type="match status" value="1"/>
</dbReference>
<name>A0A4R6ASA0_9RHOB</name>
<dbReference type="OrthoDB" id="7810511at2"/>
<dbReference type="Gene3D" id="3.30.565.10">
    <property type="entry name" value="Histidine kinase-like ATPase, C-terminal domain"/>
    <property type="match status" value="1"/>
</dbReference>
<dbReference type="Gene3D" id="3.30.450.20">
    <property type="entry name" value="PAS domain"/>
    <property type="match status" value="1"/>
</dbReference>
<organism evidence="3 4">
    <name type="scientific">Meridianimarinicoccus aquatilis</name>
    <dbReference type="NCBI Taxonomy" id="2552766"/>
    <lineage>
        <taxon>Bacteria</taxon>
        <taxon>Pseudomonadati</taxon>
        <taxon>Pseudomonadota</taxon>
        <taxon>Alphaproteobacteria</taxon>
        <taxon>Rhodobacterales</taxon>
        <taxon>Paracoccaceae</taxon>
        <taxon>Meridianimarinicoccus</taxon>
    </lineage>
</organism>
<dbReference type="NCBIfam" id="TIGR00229">
    <property type="entry name" value="sensory_box"/>
    <property type="match status" value="1"/>
</dbReference>
<accession>A0A4R6ASA0</accession>
<evidence type="ECO:0000259" key="2">
    <source>
        <dbReference type="PROSITE" id="PS50113"/>
    </source>
</evidence>
<evidence type="ECO:0000313" key="3">
    <source>
        <dbReference type="EMBL" id="TDL84683.1"/>
    </source>
</evidence>
<keyword evidence="3" id="KW-0808">Transferase</keyword>
<dbReference type="GO" id="GO:0016301">
    <property type="term" value="F:kinase activity"/>
    <property type="evidence" value="ECO:0007669"/>
    <property type="project" value="UniProtKB-KW"/>
</dbReference>
<sequence>MKHITSEGDISRIEALAEIIDQPMFMIDVKPNGGFIIRKINTAHSRDTGIDPALVEGKNPFDVLPVRLAETVCANYANCVNSRGRISYEELLELNTGARWWKTTLTPLSDMRGTVLTLLGSSVDVTDQKAAELNAIQELALSQREKADMQVFATLAARDVADPLATLVGMLDLLAGDFVDMGDGKVEMISASRNIAMRAMGVVDRVQKHGEGLISSSKQPTSEFCIGHICKDAVALSDPEGRLAVELPELRVDGDKAGLQLALHRLIRNACEQAKSRISVKCMIQGSGIALQVCDDGDVVNGSKRRDGRAILPESNDNFVDSELLAAVSLIEMRGGSALLAVPPAGMTAAIEATFPSIQPKVSEGRPAWPVAAAPPKTMAVSPKHSKNYEKTRWT</sequence>
<gene>
    <name evidence="3" type="ORF">E2L05_17465</name>
</gene>
<feature type="domain" description="PAC" evidence="2">
    <location>
        <begin position="86"/>
        <end position="137"/>
    </location>
</feature>
<dbReference type="RefSeq" id="WP_133344104.1">
    <property type="nucleotide sequence ID" value="NZ_SMZO01000060.1"/>
</dbReference>
<keyword evidence="3" id="KW-0418">Kinase</keyword>
<dbReference type="InterPro" id="IPR035965">
    <property type="entry name" value="PAS-like_dom_sf"/>
</dbReference>
<protein>
    <submittedName>
        <fullName evidence="3">PAS domain-containing sensor histidine kinase</fullName>
    </submittedName>
</protein>
<dbReference type="InterPro" id="IPR013656">
    <property type="entry name" value="PAS_4"/>
</dbReference>
<dbReference type="InterPro" id="IPR000700">
    <property type="entry name" value="PAS-assoc_C"/>
</dbReference>
<dbReference type="InterPro" id="IPR000014">
    <property type="entry name" value="PAS"/>
</dbReference>
<proteinExistence type="predicted"/>
<keyword evidence="4" id="KW-1185">Reference proteome</keyword>
<dbReference type="SUPFAM" id="SSF55874">
    <property type="entry name" value="ATPase domain of HSP90 chaperone/DNA topoisomerase II/histidine kinase"/>
    <property type="match status" value="1"/>
</dbReference>
<dbReference type="InterPro" id="IPR036890">
    <property type="entry name" value="HATPase_C_sf"/>
</dbReference>